<evidence type="ECO:0000259" key="8">
    <source>
        <dbReference type="PROSITE" id="PS50039"/>
    </source>
</evidence>
<keyword evidence="5 6" id="KW-0539">Nucleus</keyword>
<dbReference type="InterPro" id="IPR050211">
    <property type="entry name" value="FOX_domain-containing"/>
</dbReference>
<dbReference type="GO" id="GO:0005634">
    <property type="term" value="C:nucleus"/>
    <property type="evidence" value="ECO:0007669"/>
    <property type="project" value="UniProtKB-SubCell"/>
</dbReference>
<sequence length="446" mass="49224">MTNSSSPPITPSTNHTSPATTFSNYYDSTNAAAAAVAAAAYYTPSTNRLIHPTSATAPSYNVHQTNPYSGYSDAAAYHLLSRPSAAAYSYAMSTVNSKEKAKPAMSYIALITSAIQNSPDQKCTLNGIYRYIMDHYPYYRENKQGWQNSIRHNLSLNDCFVKVTRDDKRPGKGSYWMLHPDSHNMFENGSYLRRRRRFKQESNSTNQRHQASSRSKTHQTSPNSISPNNLSDTRATGSKASRSRNQMEKDGSSDDADGLQSPKKKHAGECITPKTEPVEASESGDHSSVYAHLSPPKASPPPPPPPPAAMRIHNFSLFDTMTSAGMYDPTISPSSTGNAKTNFHHIPNGTHHTGQHIYSPNMDYGPPSVPTSNGYWPYSAQSYFPSASRQYMINQTPSTPLADGCSSPNEQDVSYHGHGSYSHMQKMVGNYPGSYEFYQPHNPKYC</sequence>
<feature type="compositionally biased region" description="Pro residues" evidence="7">
    <location>
        <begin position="297"/>
        <end position="308"/>
    </location>
</feature>
<evidence type="ECO:0000313" key="10">
    <source>
        <dbReference type="Proteomes" id="UP000663828"/>
    </source>
</evidence>
<evidence type="ECO:0000256" key="3">
    <source>
        <dbReference type="ARBA" id="ARBA00023125"/>
    </source>
</evidence>
<dbReference type="PANTHER" id="PTHR11829:SF388">
    <property type="entry name" value="FORK HEAD DOMAIN-CONTAINING PROTEIN L1-RELATED"/>
    <property type="match status" value="1"/>
</dbReference>
<dbReference type="PROSITE" id="PS00658">
    <property type="entry name" value="FORK_HEAD_2"/>
    <property type="match status" value="1"/>
</dbReference>
<feature type="compositionally biased region" description="Polar residues" evidence="7">
    <location>
        <begin position="201"/>
        <end position="244"/>
    </location>
</feature>
<dbReference type="InterPro" id="IPR030456">
    <property type="entry name" value="TF_fork_head_CS_2"/>
</dbReference>
<evidence type="ECO:0000256" key="2">
    <source>
        <dbReference type="ARBA" id="ARBA00023015"/>
    </source>
</evidence>
<dbReference type="EMBL" id="CAJNOR010001286">
    <property type="protein sequence ID" value="CAF1114165.1"/>
    <property type="molecule type" value="Genomic_DNA"/>
</dbReference>
<comment type="caution">
    <text evidence="9">The sequence shown here is derived from an EMBL/GenBank/DDBJ whole genome shotgun (WGS) entry which is preliminary data.</text>
</comment>
<keyword evidence="2" id="KW-0805">Transcription regulation</keyword>
<dbReference type="FunFam" id="1.10.10.10:FF:000016">
    <property type="entry name" value="Forkhead box protein I1"/>
    <property type="match status" value="1"/>
</dbReference>
<dbReference type="Proteomes" id="UP000663828">
    <property type="component" value="Unassembled WGS sequence"/>
</dbReference>
<evidence type="ECO:0000256" key="5">
    <source>
        <dbReference type="ARBA" id="ARBA00023242"/>
    </source>
</evidence>
<dbReference type="SMART" id="SM00339">
    <property type="entry name" value="FH"/>
    <property type="match status" value="1"/>
</dbReference>
<evidence type="ECO:0000256" key="4">
    <source>
        <dbReference type="ARBA" id="ARBA00023163"/>
    </source>
</evidence>
<dbReference type="Gene3D" id="1.10.10.10">
    <property type="entry name" value="Winged helix-like DNA-binding domain superfamily/Winged helix DNA-binding domain"/>
    <property type="match status" value="1"/>
</dbReference>
<dbReference type="PANTHER" id="PTHR11829">
    <property type="entry name" value="FORKHEAD BOX PROTEIN"/>
    <property type="match status" value="1"/>
</dbReference>
<dbReference type="GO" id="GO:0000978">
    <property type="term" value="F:RNA polymerase II cis-regulatory region sequence-specific DNA binding"/>
    <property type="evidence" value="ECO:0007669"/>
    <property type="project" value="TreeGrafter"/>
</dbReference>
<dbReference type="InterPro" id="IPR001766">
    <property type="entry name" value="Fork_head_dom"/>
</dbReference>
<evidence type="ECO:0000256" key="1">
    <source>
        <dbReference type="ARBA" id="ARBA00004123"/>
    </source>
</evidence>
<evidence type="ECO:0000313" key="9">
    <source>
        <dbReference type="EMBL" id="CAF1114165.1"/>
    </source>
</evidence>
<feature type="region of interest" description="Disordered" evidence="7">
    <location>
        <begin position="199"/>
        <end position="309"/>
    </location>
</feature>
<dbReference type="GO" id="GO:0030154">
    <property type="term" value="P:cell differentiation"/>
    <property type="evidence" value="ECO:0007669"/>
    <property type="project" value="TreeGrafter"/>
</dbReference>
<feature type="domain" description="Fork-head" evidence="8">
    <location>
        <begin position="102"/>
        <end position="196"/>
    </location>
</feature>
<dbReference type="SUPFAM" id="SSF46785">
    <property type="entry name" value="Winged helix' DNA-binding domain"/>
    <property type="match status" value="1"/>
</dbReference>
<keyword evidence="4" id="KW-0804">Transcription</keyword>
<dbReference type="GO" id="GO:0000981">
    <property type="term" value="F:DNA-binding transcription factor activity, RNA polymerase II-specific"/>
    <property type="evidence" value="ECO:0007669"/>
    <property type="project" value="TreeGrafter"/>
</dbReference>
<feature type="DNA-binding region" description="Fork-head" evidence="6">
    <location>
        <begin position="102"/>
        <end position="196"/>
    </location>
</feature>
<name>A0A814Q3I0_ADIRI</name>
<dbReference type="PROSITE" id="PS50039">
    <property type="entry name" value="FORK_HEAD_3"/>
    <property type="match status" value="1"/>
</dbReference>
<evidence type="ECO:0000256" key="6">
    <source>
        <dbReference type="PROSITE-ProRule" id="PRU00089"/>
    </source>
</evidence>
<accession>A0A814Q3I0</accession>
<dbReference type="AlphaFoldDB" id="A0A814Q3I0"/>
<keyword evidence="3 6" id="KW-0238">DNA-binding</keyword>
<keyword evidence="10" id="KW-1185">Reference proteome</keyword>
<proteinExistence type="predicted"/>
<protein>
    <recommendedName>
        <fullName evidence="8">Fork-head domain-containing protein</fullName>
    </recommendedName>
</protein>
<reference evidence="9" key="1">
    <citation type="submission" date="2021-02" db="EMBL/GenBank/DDBJ databases">
        <authorList>
            <person name="Nowell W R."/>
        </authorList>
    </citation>
    <scope>NUCLEOTIDE SEQUENCE</scope>
</reference>
<dbReference type="Pfam" id="PF00250">
    <property type="entry name" value="Forkhead"/>
    <property type="match status" value="1"/>
</dbReference>
<comment type="subcellular location">
    <subcellularLocation>
        <location evidence="1 6">Nucleus</location>
    </subcellularLocation>
</comment>
<evidence type="ECO:0000256" key="7">
    <source>
        <dbReference type="SAM" id="MobiDB-lite"/>
    </source>
</evidence>
<dbReference type="GO" id="GO:0009653">
    <property type="term" value="P:anatomical structure morphogenesis"/>
    <property type="evidence" value="ECO:0007669"/>
    <property type="project" value="TreeGrafter"/>
</dbReference>
<organism evidence="9 10">
    <name type="scientific">Adineta ricciae</name>
    <name type="common">Rotifer</name>
    <dbReference type="NCBI Taxonomy" id="249248"/>
    <lineage>
        <taxon>Eukaryota</taxon>
        <taxon>Metazoa</taxon>
        <taxon>Spiralia</taxon>
        <taxon>Gnathifera</taxon>
        <taxon>Rotifera</taxon>
        <taxon>Eurotatoria</taxon>
        <taxon>Bdelloidea</taxon>
        <taxon>Adinetida</taxon>
        <taxon>Adinetidae</taxon>
        <taxon>Adineta</taxon>
    </lineage>
</organism>
<dbReference type="InterPro" id="IPR036388">
    <property type="entry name" value="WH-like_DNA-bd_sf"/>
</dbReference>
<dbReference type="InterPro" id="IPR036390">
    <property type="entry name" value="WH_DNA-bd_sf"/>
</dbReference>
<gene>
    <name evidence="9" type="ORF">XAT740_LOCUS19028</name>
</gene>
<dbReference type="PRINTS" id="PR00053">
    <property type="entry name" value="FORKHEAD"/>
</dbReference>